<proteinExistence type="predicted"/>
<comment type="caution">
    <text evidence="1">The sequence shown here is derived from an EMBL/GenBank/DDBJ whole genome shotgun (WGS) entry which is preliminary data.</text>
</comment>
<evidence type="ECO:0000313" key="2">
    <source>
        <dbReference type="Proteomes" id="UP001595075"/>
    </source>
</evidence>
<reference evidence="1 2" key="1">
    <citation type="journal article" date="2024" name="Commun. Biol.">
        <title>Comparative genomic analysis of thermophilic fungi reveals convergent evolutionary adaptations and gene losses.</title>
        <authorList>
            <person name="Steindorff A.S."/>
            <person name="Aguilar-Pontes M.V."/>
            <person name="Robinson A.J."/>
            <person name="Andreopoulos B."/>
            <person name="LaButti K."/>
            <person name="Kuo A."/>
            <person name="Mondo S."/>
            <person name="Riley R."/>
            <person name="Otillar R."/>
            <person name="Haridas S."/>
            <person name="Lipzen A."/>
            <person name="Grimwood J."/>
            <person name="Schmutz J."/>
            <person name="Clum A."/>
            <person name="Reid I.D."/>
            <person name="Moisan M.C."/>
            <person name="Butler G."/>
            <person name="Nguyen T.T.M."/>
            <person name="Dewar K."/>
            <person name="Conant G."/>
            <person name="Drula E."/>
            <person name="Henrissat B."/>
            <person name="Hansel C."/>
            <person name="Singer S."/>
            <person name="Hutchinson M.I."/>
            <person name="de Vries R.P."/>
            <person name="Natvig D.O."/>
            <person name="Powell A.J."/>
            <person name="Tsang A."/>
            <person name="Grigoriev I.V."/>
        </authorList>
    </citation>
    <scope>NUCLEOTIDE SEQUENCE [LARGE SCALE GENOMIC DNA]</scope>
    <source>
        <strain evidence="1 2">CBS 494.80</strain>
    </source>
</reference>
<accession>A0ABR4BYI4</accession>
<gene>
    <name evidence="1" type="ORF">VTL71DRAFT_5798</name>
</gene>
<sequence length="84" mass="8915">MLSGSPSKITTLLRSVPFLSDIPMQSRPDETVLQLLPASSAEDSDGTLSFLLHGGVAPMVNVPSLSQALDPIDSCYRIIKPGHP</sequence>
<feature type="non-terminal residue" evidence="1">
    <location>
        <position position="84"/>
    </location>
</feature>
<protein>
    <submittedName>
        <fullName evidence="1">Uncharacterized protein</fullName>
    </submittedName>
</protein>
<organism evidence="1 2">
    <name type="scientific">Oculimacula yallundae</name>
    <dbReference type="NCBI Taxonomy" id="86028"/>
    <lineage>
        <taxon>Eukaryota</taxon>
        <taxon>Fungi</taxon>
        <taxon>Dikarya</taxon>
        <taxon>Ascomycota</taxon>
        <taxon>Pezizomycotina</taxon>
        <taxon>Leotiomycetes</taxon>
        <taxon>Helotiales</taxon>
        <taxon>Ploettnerulaceae</taxon>
        <taxon>Oculimacula</taxon>
    </lineage>
</organism>
<keyword evidence="2" id="KW-1185">Reference proteome</keyword>
<dbReference type="Proteomes" id="UP001595075">
    <property type="component" value="Unassembled WGS sequence"/>
</dbReference>
<dbReference type="EMBL" id="JAZHXI010000016">
    <property type="protein sequence ID" value="KAL2062726.1"/>
    <property type="molecule type" value="Genomic_DNA"/>
</dbReference>
<name>A0ABR4BYI4_9HELO</name>
<evidence type="ECO:0000313" key="1">
    <source>
        <dbReference type="EMBL" id="KAL2062726.1"/>
    </source>
</evidence>